<dbReference type="AlphaFoldDB" id="A0A3E0ALM5"/>
<accession>A0A3E0ALM5</accession>
<name>A0A3E0ALM5_9CHLR</name>
<reference evidence="1 2" key="1">
    <citation type="submission" date="2018-08" db="EMBL/GenBank/DDBJ databases">
        <title>Genomic Encyclopedia of Type Strains, Phase IV (KMG-IV): sequencing the most valuable type-strain genomes for metagenomic binning, comparative biology and taxonomic classification.</title>
        <authorList>
            <person name="Goeker M."/>
        </authorList>
    </citation>
    <scope>NUCLEOTIDE SEQUENCE [LARGE SCALE GENOMIC DNA]</scope>
    <source>
        <strain evidence="1 2">DSM 23923</strain>
    </source>
</reference>
<keyword evidence="2" id="KW-1185">Reference proteome</keyword>
<gene>
    <name evidence="1" type="ORF">DFR64_0675</name>
</gene>
<evidence type="ECO:0000313" key="2">
    <source>
        <dbReference type="Proteomes" id="UP000256388"/>
    </source>
</evidence>
<dbReference type="OrthoDB" id="165454at2"/>
<dbReference type="EMBL" id="QUMS01000001">
    <property type="protein sequence ID" value="REG10810.1"/>
    <property type="molecule type" value="Genomic_DNA"/>
</dbReference>
<comment type="caution">
    <text evidence="1">The sequence shown here is derived from an EMBL/GenBank/DDBJ whole genome shotgun (WGS) entry which is preliminary data.</text>
</comment>
<evidence type="ECO:0000313" key="1">
    <source>
        <dbReference type="EMBL" id="REG10810.1"/>
    </source>
</evidence>
<sequence length="137" mass="15760">MSNIVHSETPGNRRSKLLKLLVNLMPDIQSPKLTGQNRNDIIAFVIITLGEVEKSVEATLTPWEKRGYWTKADQFRLEWEWVAKIKQQIIDEETEKGWGSWPGALGDLFAHLASVKPTRKKMGAFWEGSYKLYQSQK</sequence>
<proteinExistence type="predicted"/>
<organism evidence="1 2">
    <name type="scientific">Pelolinea submarina</name>
    <dbReference type="NCBI Taxonomy" id="913107"/>
    <lineage>
        <taxon>Bacteria</taxon>
        <taxon>Bacillati</taxon>
        <taxon>Chloroflexota</taxon>
        <taxon>Anaerolineae</taxon>
        <taxon>Anaerolineales</taxon>
        <taxon>Anaerolineaceae</taxon>
        <taxon>Pelolinea</taxon>
    </lineage>
</organism>
<protein>
    <submittedName>
        <fullName evidence="1">Uncharacterized protein</fullName>
    </submittedName>
</protein>
<dbReference type="Proteomes" id="UP000256388">
    <property type="component" value="Unassembled WGS sequence"/>
</dbReference>
<dbReference type="RefSeq" id="WP_126440477.1">
    <property type="nucleotide sequence ID" value="NZ_AP018437.1"/>
</dbReference>